<dbReference type="InterPro" id="IPR027417">
    <property type="entry name" value="P-loop_NTPase"/>
</dbReference>
<dbReference type="Pfam" id="PF00071">
    <property type="entry name" value="Ras"/>
    <property type="match status" value="1"/>
</dbReference>
<keyword evidence="2" id="KW-0547">Nucleotide-binding</keyword>
<dbReference type="AlphaFoldDB" id="D8RCP6"/>
<evidence type="ECO:0000256" key="3">
    <source>
        <dbReference type="ARBA" id="ARBA00023134"/>
    </source>
</evidence>
<comment type="subcellular location">
    <subcellularLocation>
        <location evidence="7">Endomembrane system</location>
        <topology evidence="7">Lipid-anchor</topology>
    </subcellularLocation>
</comment>
<keyword evidence="5" id="KW-0449">Lipoprotein</keyword>
<dbReference type="KEGG" id="smo:SELMODRAFT_162653"/>
<dbReference type="CDD" id="cd01868">
    <property type="entry name" value="Rab11_like"/>
    <property type="match status" value="1"/>
</dbReference>
<evidence type="ECO:0000313" key="8">
    <source>
        <dbReference type="EMBL" id="EFJ06060.1"/>
    </source>
</evidence>
<evidence type="ECO:0000256" key="4">
    <source>
        <dbReference type="ARBA" id="ARBA00023136"/>
    </source>
</evidence>
<organism evidence="10">
    <name type="scientific">Selaginella moellendorffii</name>
    <name type="common">Spikemoss</name>
    <dbReference type="NCBI Taxonomy" id="88036"/>
    <lineage>
        <taxon>Eukaryota</taxon>
        <taxon>Viridiplantae</taxon>
        <taxon>Streptophyta</taxon>
        <taxon>Embryophyta</taxon>
        <taxon>Tracheophyta</taxon>
        <taxon>Lycopodiopsida</taxon>
        <taxon>Selaginellales</taxon>
        <taxon>Selaginellaceae</taxon>
        <taxon>Selaginella</taxon>
    </lineage>
</organism>
<dbReference type="SMART" id="SM00175">
    <property type="entry name" value="RAB"/>
    <property type="match status" value="1"/>
</dbReference>
<comment type="similarity">
    <text evidence="1">Belongs to the small GTPase superfamily. Rab family.</text>
</comment>
<dbReference type="SMART" id="SM00173">
    <property type="entry name" value="RAS"/>
    <property type="match status" value="1"/>
</dbReference>
<dbReference type="Gramene" id="EFJ30172">
    <property type="protein sequence ID" value="EFJ30172"/>
    <property type="gene ID" value="SELMODRAFT_145965"/>
</dbReference>
<dbReference type="InParanoid" id="D8RCP6"/>
<dbReference type="EMBL" id="GL377576">
    <property type="protein sequence ID" value="EFJ30172.1"/>
    <property type="molecule type" value="Genomic_DNA"/>
</dbReference>
<dbReference type="GO" id="GO:0005768">
    <property type="term" value="C:endosome"/>
    <property type="evidence" value="ECO:0000318"/>
    <property type="project" value="GO_Central"/>
</dbReference>
<dbReference type="PANTHER" id="PTHR47979">
    <property type="entry name" value="DRAB11-RELATED"/>
    <property type="match status" value="1"/>
</dbReference>
<dbReference type="InterPro" id="IPR005225">
    <property type="entry name" value="Small_GTP-bd"/>
</dbReference>
<dbReference type="PROSITE" id="PS51419">
    <property type="entry name" value="RAB"/>
    <property type="match status" value="1"/>
</dbReference>
<evidence type="ECO:0000313" key="9">
    <source>
        <dbReference type="EMBL" id="EFJ30172.1"/>
    </source>
</evidence>
<dbReference type="EMBL" id="GL377708">
    <property type="protein sequence ID" value="EFJ06060.1"/>
    <property type="molecule type" value="Genomic_DNA"/>
</dbReference>
<dbReference type="Gene3D" id="3.40.50.300">
    <property type="entry name" value="P-loop containing nucleotide triphosphate hydrolases"/>
    <property type="match status" value="1"/>
</dbReference>
<keyword evidence="3" id="KW-0342">GTP-binding</keyword>
<gene>
    <name evidence="9" type="primary">Rab11;A2-1</name>
    <name evidence="8" type="synonym">Rab11;A2-2</name>
    <name evidence="9" type="ORF">SELMODRAFT_145965</name>
    <name evidence="8" type="ORF">SELMODRAFT_162653</name>
</gene>
<dbReference type="InterPro" id="IPR050209">
    <property type="entry name" value="Rab_GTPases_membrane_traffic"/>
</dbReference>
<dbReference type="OrthoDB" id="9989112at2759"/>
<dbReference type="SMART" id="SM00174">
    <property type="entry name" value="RHO"/>
    <property type="match status" value="1"/>
</dbReference>
<keyword evidence="4" id="KW-0472">Membrane</keyword>
<evidence type="ECO:0000256" key="2">
    <source>
        <dbReference type="ARBA" id="ARBA00022741"/>
    </source>
</evidence>
<sequence length="216" mass="23920">MAPRPDDEYDYLFKVVLIGDSGVGKSNLLSRFTRNEFCLESKSTIGVEFATRTIQVDGKTIKAQIWDTAGQERYRAITSAYYRGAVGALLVYDITKQATYENVERWLKELRDHADSNIVIMLVGNKSDLKHLRGVATDDAQRFSEKEGLSFIETSALEATNVEKAFQSILTEIYRIVSKKALASEDPVLVGPGEGKAIIVGPEQDANTKKKACCST</sequence>
<keyword evidence="6" id="KW-0636">Prenylation</keyword>
<evidence type="ECO:0000256" key="1">
    <source>
        <dbReference type="ARBA" id="ARBA00006270"/>
    </source>
</evidence>
<dbReference type="eggNOG" id="KOG0087">
    <property type="taxonomic scope" value="Eukaryota"/>
</dbReference>
<dbReference type="GO" id="GO:0016192">
    <property type="term" value="P:vesicle-mediated transport"/>
    <property type="evidence" value="ECO:0000318"/>
    <property type="project" value="GO_Central"/>
</dbReference>
<dbReference type="SUPFAM" id="SSF52540">
    <property type="entry name" value="P-loop containing nucleoside triphosphate hydrolases"/>
    <property type="match status" value="1"/>
</dbReference>
<dbReference type="PROSITE" id="PS51420">
    <property type="entry name" value="RHO"/>
    <property type="match status" value="1"/>
</dbReference>
<dbReference type="FunCoup" id="D8RCP6">
    <property type="interactions" value="3119"/>
</dbReference>
<accession>D8RCP6</accession>
<dbReference type="STRING" id="88036.D8RCP6"/>
<dbReference type="SMART" id="SM00176">
    <property type="entry name" value="RAN"/>
    <property type="match status" value="1"/>
</dbReference>
<proteinExistence type="inferred from homology"/>
<dbReference type="FunFam" id="3.40.50.300:FF:000085">
    <property type="entry name" value="Putative ras-related protein rab-11a"/>
    <property type="match status" value="1"/>
</dbReference>
<dbReference type="HOGENOM" id="CLU_041217_23_0_1"/>
<keyword evidence="10" id="KW-1185">Reference proteome</keyword>
<dbReference type="NCBIfam" id="TIGR00231">
    <property type="entry name" value="small_GTP"/>
    <property type="match status" value="1"/>
</dbReference>
<dbReference type="InterPro" id="IPR001806">
    <property type="entry name" value="Small_GTPase"/>
</dbReference>
<dbReference type="OMA" id="IMARRPD"/>
<protein>
    <submittedName>
        <fullName evidence="9">Rab family GTPase</fullName>
    </submittedName>
</protein>
<dbReference type="KEGG" id="smo:SELMODRAFT_145965"/>
<evidence type="ECO:0000256" key="5">
    <source>
        <dbReference type="ARBA" id="ARBA00023288"/>
    </source>
</evidence>
<dbReference type="GO" id="GO:0003924">
    <property type="term" value="F:GTPase activity"/>
    <property type="evidence" value="ECO:0000318"/>
    <property type="project" value="GO_Central"/>
</dbReference>
<dbReference type="GO" id="GO:0005525">
    <property type="term" value="F:GTP binding"/>
    <property type="evidence" value="ECO:0000318"/>
    <property type="project" value="GO_Central"/>
</dbReference>
<evidence type="ECO:0000256" key="6">
    <source>
        <dbReference type="ARBA" id="ARBA00023289"/>
    </source>
</evidence>
<dbReference type="PROSITE" id="PS51421">
    <property type="entry name" value="RAS"/>
    <property type="match status" value="1"/>
</dbReference>
<evidence type="ECO:0000256" key="7">
    <source>
        <dbReference type="ARBA" id="ARBA00037868"/>
    </source>
</evidence>
<dbReference type="Proteomes" id="UP000001514">
    <property type="component" value="Unassembled WGS sequence"/>
</dbReference>
<evidence type="ECO:0000313" key="10">
    <source>
        <dbReference type="Proteomes" id="UP000001514"/>
    </source>
</evidence>
<name>D8RCP6_SELML</name>
<dbReference type="Gramene" id="EFJ06060">
    <property type="protein sequence ID" value="EFJ06060"/>
    <property type="gene ID" value="SELMODRAFT_162653"/>
</dbReference>
<dbReference type="PRINTS" id="PR00449">
    <property type="entry name" value="RASTRNSFRMNG"/>
</dbReference>
<reference evidence="9 10" key="1">
    <citation type="journal article" date="2011" name="Science">
        <title>The Selaginella genome identifies genetic changes associated with the evolution of vascular plants.</title>
        <authorList>
            <person name="Banks J.A."/>
            <person name="Nishiyama T."/>
            <person name="Hasebe M."/>
            <person name="Bowman J.L."/>
            <person name="Gribskov M."/>
            <person name="dePamphilis C."/>
            <person name="Albert V.A."/>
            <person name="Aono N."/>
            <person name="Aoyama T."/>
            <person name="Ambrose B.A."/>
            <person name="Ashton N.W."/>
            <person name="Axtell M.J."/>
            <person name="Barker E."/>
            <person name="Barker M.S."/>
            <person name="Bennetzen J.L."/>
            <person name="Bonawitz N.D."/>
            <person name="Chapple C."/>
            <person name="Cheng C."/>
            <person name="Correa L.G."/>
            <person name="Dacre M."/>
            <person name="DeBarry J."/>
            <person name="Dreyer I."/>
            <person name="Elias M."/>
            <person name="Engstrom E.M."/>
            <person name="Estelle M."/>
            <person name="Feng L."/>
            <person name="Finet C."/>
            <person name="Floyd S.K."/>
            <person name="Frommer W.B."/>
            <person name="Fujita T."/>
            <person name="Gramzow L."/>
            <person name="Gutensohn M."/>
            <person name="Harholt J."/>
            <person name="Hattori M."/>
            <person name="Heyl A."/>
            <person name="Hirai T."/>
            <person name="Hiwatashi Y."/>
            <person name="Ishikawa M."/>
            <person name="Iwata M."/>
            <person name="Karol K.G."/>
            <person name="Koehler B."/>
            <person name="Kolukisaoglu U."/>
            <person name="Kubo M."/>
            <person name="Kurata T."/>
            <person name="Lalonde S."/>
            <person name="Li K."/>
            <person name="Li Y."/>
            <person name="Litt A."/>
            <person name="Lyons E."/>
            <person name="Manning G."/>
            <person name="Maruyama T."/>
            <person name="Michael T.P."/>
            <person name="Mikami K."/>
            <person name="Miyazaki S."/>
            <person name="Morinaga S."/>
            <person name="Murata T."/>
            <person name="Mueller-Roeber B."/>
            <person name="Nelson D.R."/>
            <person name="Obara M."/>
            <person name="Oguri Y."/>
            <person name="Olmstead R.G."/>
            <person name="Onodera N."/>
            <person name="Petersen B.L."/>
            <person name="Pils B."/>
            <person name="Prigge M."/>
            <person name="Rensing S.A."/>
            <person name="Riano-Pachon D.M."/>
            <person name="Roberts A.W."/>
            <person name="Sato Y."/>
            <person name="Scheller H.V."/>
            <person name="Schulz B."/>
            <person name="Schulz C."/>
            <person name="Shakirov E.V."/>
            <person name="Shibagaki N."/>
            <person name="Shinohara N."/>
            <person name="Shippen D.E."/>
            <person name="Soerensen I."/>
            <person name="Sotooka R."/>
            <person name="Sugimoto N."/>
            <person name="Sugita M."/>
            <person name="Sumikawa N."/>
            <person name="Tanurdzic M."/>
            <person name="Theissen G."/>
            <person name="Ulvskov P."/>
            <person name="Wakazuki S."/>
            <person name="Weng J.K."/>
            <person name="Willats W.W."/>
            <person name="Wipf D."/>
            <person name="Wolf P.G."/>
            <person name="Yang L."/>
            <person name="Zimmer A.D."/>
            <person name="Zhu Q."/>
            <person name="Mitros T."/>
            <person name="Hellsten U."/>
            <person name="Loque D."/>
            <person name="Otillar R."/>
            <person name="Salamov A."/>
            <person name="Schmutz J."/>
            <person name="Shapiro H."/>
            <person name="Lindquist E."/>
            <person name="Lucas S."/>
            <person name="Rokhsar D."/>
            <person name="Grigoriev I.V."/>
        </authorList>
    </citation>
    <scope>NUCLEOTIDE SEQUENCE [LARGE SCALE GENOMIC DNA]</scope>
</reference>